<keyword evidence="2" id="KW-1133">Transmembrane helix</keyword>
<feature type="region of interest" description="Disordered" evidence="1">
    <location>
        <begin position="168"/>
        <end position="213"/>
    </location>
</feature>
<feature type="transmembrane region" description="Helical" evidence="2">
    <location>
        <begin position="118"/>
        <end position="139"/>
    </location>
</feature>
<protein>
    <recommendedName>
        <fullName evidence="5">Tetraspanin</fullName>
    </recommendedName>
</protein>
<feature type="compositionally biased region" description="Basic and acidic residues" evidence="1">
    <location>
        <begin position="172"/>
        <end position="183"/>
    </location>
</feature>
<name>A0ABP0U8S2_9BRYO</name>
<keyword evidence="2" id="KW-0472">Membrane</keyword>
<dbReference type="Proteomes" id="UP001497512">
    <property type="component" value="Chromosome 2"/>
</dbReference>
<evidence type="ECO:0000256" key="2">
    <source>
        <dbReference type="SAM" id="Phobius"/>
    </source>
</evidence>
<evidence type="ECO:0000256" key="1">
    <source>
        <dbReference type="SAM" id="MobiDB-lite"/>
    </source>
</evidence>
<gene>
    <name evidence="3" type="ORF">CSSPTR1EN2_LOCUS12705</name>
</gene>
<keyword evidence="2" id="KW-0812">Transmembrane</keyword>
<feature type="transmembrane region" description="Helical" evidence="2">
    <location>
        <begin position="46"/>
        <end position="68"/>
    </location>
</feature>
<proteinExistence type="predicted"/>
<reference evidence="3" key="1">
    <citation type="submission" date="2024-02" db="EMBL/GenBank/DDBJ databases">
        <authorList>
            <consortium name="ELIXIR-Norway"/>
            <consortium name="Elixir Norway"/>
        </authorList>
    </citation>
    <scope>NUCLEOTIDE SEQUENCE</scope>
</reference>
<sequence>MAGRSIKGQLAFVSTGLLSILNLLATIGGIAGIVIICALEHAPSSIGWLLIVVGGFTVASGLVGIFTSNRRGCFTWQAVLLMFALVGLILASLVIFFKPTLVLQRMNLKISESSARKIMKFQAAIFFIVFCIDVMVLILGTCVNCCDLVDYYEDLELANRKRADLGSTQVESGRRSSKKEDTKASQLAQKMKDKYGKWTSDGESNTNRRATLG</sequence>
<evidence type="ECO:0000313" key="3">
    <source>
        <dbReference type="EMBL" id="CAK9215385.1"/>
    </source>
</evidence>
<evidence type="ECO:0000313" key="4">
    <source>
        <dbReference type="Proteomes" id="UP001497512"/>
    </source>
</evidence>
<dbReference type="PANTHER" id="PTHR39113:SF1">
    <property type="entry name" value="MEMBRANE LIPOPROTEIN"/>
    <property type="match status" value="1"/>
</dbReference>
<feature type="compositionally biased region" description="Polar residues" evidence="1">
    <location>
        <begin position="201"/>
        <end position="213"/>
    </location>
</feature>
<accession>A0ABP0U8S2</accession>
<dbReference type="EMBL" id="OZ019894">
    <property type="protein sequence ID" value="CAK9215385.1"/>
    <property type="molecule type" value="Genomic_DNA"/>
</dbReference>
<feature type="transmembrane region" description="Helical" evidence="2">
    <location>
        <begin position="20"/>
        <end position="39"/>
    </location>
</feature>
<evidence type="ECO:0008006" key="5">
    <source>
        <dbReference type="Google" id="ProtNLM"/>
    </source>
</evidence>
<feature type="transmembrane region" description="Helical" evidence="2">
    <location>
        <begin position="74"/>
        <end position="97"/>
    </location>
</feature>
<organism evidence="3 4">
    <name type="scientific">Sphagnum troendelagicum</name>
    <dbReference type="NCBI Taxonomy" id="128251"/>
    <lineage>
        <taxon>Eukaryota</taxon>
        <taxon>Viridiplantae</taxon>
        <taxon>Streptophyta</taxon>
        <taxon>Embryophyta</taxon>
        <taxon>Bryophyta</taxon>
        <taxon>Sphagnophytina</taxon>
        <taxon>Sphagnopsida</taxon>
        <taxon>Sphagnales</taxon>
        <taxon>Sphagnaceae</taxon>
        <taxon>Sphagnum</taxon>
    </lineage>
</organism>
<dbReference type="PANTHER" id="PTHR39113">
    <property type="entry name" value="MEMBRANE LIPOPROTEIN-RELATED"/>
    <property type="match status" value="1"/>
</dbReference>
<keyword evidence="4" id="KW-1185">Reference proteome</keyword>